<dbReference type="GO" id="GO:0008157">
    <property type="term" value="F:protein phosphatase 1 binding"/>
    <property type="evidence" value="ECO:0007669"/>
    <property type="project" value="TreeGrafter"/>
</dbReference>
<dbReference type="PANTHER" id="PTHR12307:SF36">
    <property type="entry name" value="GLYCOGEN-BINDING SUBUNIT 76A"/>
    <property type="match status" value="1"/>
</dbReference>
<name>A0A1X2I9S0_9FUNG</name>
<reference evidence="3 4" key="1">
    <citation type="submission" date="2016-07" db="EMBL/GenBank/DDBJ databases">
        <title>Pervasive Adenine N6-methylation of Active Genes in Fungi.</title>
        <authorList>
            <consortium name="DOE Joint Genome Institute"/>
            <person name="Mondo S.J."/>
            <person name="Dannebaum R.O."/>
            <person name="Kuo R.C."/>
            <person name="Labutti K."/>
            <person name="Haridas S."/>
            <person name="Kuo A."/>
            <person name="Salamov A."/>
            <person name="Ahrendt S.R."/>
            <person name="Lipzen A."/>
            <person name="Sullivan W."/>
            <person name="Andreopoulos W.B."/>
            <person name="Clum A."/>
            <person name="Lindquist E."/>
            <person name="Daum C."/>
            <person name="Ramamoorthy G.K."/>
            <person name="Gryganskyi A."/>
            <person name="Culley D."/>
            <person name="Magnuson J.K."/>
            <person name="James T.Y."/>
            <person name="O'Malley M.A."/>
            <person name="Stajich J.E."/>
            <person name="Spatafora J.W."/>
            <person name="Visel A."/>
            <person name="Grigoriev I.V."/>
        </authorList>
    </citation>
    <scope>NUCLEOTIDE SEQUENCE [LARGE SCALE GENOMIC DNA]</scope>
    <source>
        <strain evidence="3 4">NRRL 1336</strain>
    </source>
</reference>
<keyword evidence="4" id="KW-1185">Reference proteome</keyword>
<gene>
    <name evidence="3" type="ORF">BCR42DRAFT_420475</name>
</gene>
<comment type="caution">
    <text evidence="3">The sequence shown here is derived from an EMBL/GenBank/DDBJ whole genome shotgun (WGS) entry which is preliminary data.</text>
</comment>
<organism evidence="3 4">
    <name type="scientific">Absidia repens</name>
    <dbReference type="NCBI Taxonomy" id="90262"/>
    <lineage>
        <taxon>Eukaryota</taxon>
        <taxon>Fungi</taxon>
        <taxon>Fungi incertae sedis</taxon>
        <taxon>Mucoromycota</taxon>
        <taxon>Mucoromycotina</taxon>
        <taxon>Mucoromycetes</taxon>
        <taxon>Mucorales</taxon>
        <taxon>Cunninghamellaceae</taxon>
        <taxon>Absidia</taxon>
    </lineage>
</organism>
<feature type="domain" description="CBM21" evidence="2">
    <location>
        <begin position="125"/>
        <end position="249"/>
    </location>
</feature>
<dbReference type="InterPro" id="IPR005036">
    <property type="entry name" value="CBM21_dom"/>
</dbReference>
<dbReference type="Proteomes" id="UP000193560">
    <property type="component" value="Unassembled WGS sequence"/>
</dbReference>
<dbReference type="EMBL" id="MCGE01000019">
    <property type="protein sequence ID" value="ORZ12366.1"/>
    <property type="molecule type" value="Genomic_DNA"/>
</dbReference>
<feature type="region of interest" description="Disordered" evidence="1">
    <location>
        <begin position="251"/>
        <end position="294"/>
    </location>
</feature>
<feature type="region of interest" description="Disordered" evidence="1">
    <location>
        <begin position="1"/>
        <end position="24"/>
    </location>
</feature>
<feature type="region of interest" description="Disordered" evidence="1">
    <location>
        <begin position="48"/>
        <end position="69"/>
    </location>
</feature>
<dbReference type="GO" id="GO:2001069">
    <property type="term" value="F:glycogen binding"/>
    <property type="evidence" value="ECO:0007669"/>
    <property type="project" value="TreeGrafter"/>
</dbReference>
<evidence type="ECO:0000259" key="2">
    <source>
        <dbReference type="PROSITE" id="PS51159"/>
    </source>
</evidence>
<sequence>MTTFAPPSSFLTSQQGHPRPTTNNINAATSLYQLSSPQQPRRRVQLTNRYGNQRRPLPTPPTPIHNKNKKSVRFCSDNDLEHVRFFLKTQTPLAAAQDPLPAKPRWEIKYPGWPSKWAMYKSLANATTTAIKMEQVMLDNHSGMLKGRCRVANLAYEKRVVVRYSFDQWQTSQEHIAMYREPVITSSSSSSTATGWDRFTFDLAVPHSTTTSTDDDHHEETMTCWIALKYQVNGQTWWDNNDDMNYQLQLTSLPTNNNNNNNSNDQDHDDDNDDHDGLYHPALTPRSSPSSSPLHTGYQDFISKYCFYNNSSILQN</sequence>
<dbReference type="PROSITE" id="PS51159">
    <property type="entry name" value="CBM21"/>
    <property type="match status" value="1"/>
</dbReference>
<accession>A0A1X2I9S0</accession>
<proteinExistence type="predicted"/>
<dbReference type="InterPro" id="IPR050782">
    <property type="entry name" value="PP1_regulatory_subunit_3"/>
</dbReference>
<dbReference type="GO" id="GO:0000164">
    <property type="term" value="C:protein phosphatase type 1 complex"/>
    <property type="evidence" value="ECO:0007669"/>
    <property type="project" value="TreeGrafter"/>
</dbReference>
<dbReference type="InterPro" id="IPR038175">
    <property type="entry name" value="CBM21_dom_sf"/>
</dbReference>
<evidence type="ECO:0000313" key="4">
    <source>
        <dbReference type="Proteomes" id="UP000193560"/>
    </source>
</evidence>
<dbReference type="Gene3D" id="2.60.40.2440">
    <property type="entry name" value="Carbohydrate binding type-21 domain"/>
    <property type="match status" value="1"/>
</dbReference>
<dbReference type="PANTHER" id="PTHR12307">
    <property type="entry name" value="PROTEIN PHOSPHATASE 1 REGULATORY SUBUNIT"/>
    <property type="match status" value="1"/>
</dbReference>
<dbReference type="GO" id="GO:0005979">
    <property type="term" value="P:regulation of glycogen biosynthetic process"/>
    <property type="evidence" value="ECO:0007669"/>
    <property type="project" value="TreeGrafter"/>
</dbReference>
<evidence type="ECO:0000313" key="3">
    <source>
        <dbReference type="EMBL" id="ORZ12366.1"/>
    </source>
</evidence>
<dbReference type="Pfam" id="PF03370">
    <property type="entry name" value="CBM_21"/>
    <property type="match status" value="1"/>
</dbReference>
<dbReference type="STRING" id="90262.A0A1X2I9S0"/>
<dbReference type="OrthoDB" id="1881at2759"/>
<evidence type="ECO:0000256" key="1">
    <source>
        <dbReference type="SAM" id="MobiDB-lite"/>
    </source>
</evidence>
<dbReference type="AlphaFoldDB" id="A0A1X2I9S0"/>
<protein>
    <submittedName>
        <fullName evidence="3">Putative phosphatase regulatory subunit-domain-containing protein</fullName>
    </submittedName>
</protein>